<keyword evidence="3" id="KW-0863">Zinc-finger</keyword>
<dbReference type="PANTHER" id="PTHR13316">
    <property type="entry name" value="ZINC FINGER, CCHC DOMAIN CONTAINING 8"/>
    <property type="match status" value="1"/>
</dbReference>
<dbReference type="InterPro" id="IPR006568">
    <property type="entry name" value="PSP_pro-rich"/>
</dbReference>
<evidence type="ECO:0000313" key="9">
    <source>
        <dbReference type="Proteomes" id="UP000887458"/>
    </source>
</evidence>
<feature type="compositionally biased region" description="Basic and acidic residues" evidence="6">
    <location>
        <begin position="224"/>
        <end position="233"/>
    </location>
</feature>
<comment type="caution">
    <text evidence="8">The sequence shown here is derived from an EMBL/GenBank/DDBJ whole genome shotgun (WGS) entry which is preliminary data.</text>
</comment>
<keyword evidence="5" id="KW-0539">Nucleus</keyword>
<keyword evidence="9" id="KW-1185">Reference proteome</keyword>
<feature type="domain" description="PSP proline-rich" evidence="7">
    <location>
        <begin position="15"/>
        <end position="65"/>
    </location>
</feature>
<evidence type="ECO:0000256" key="3">
    <source>
        <dbReference type="ARBA" id="ARBA00022771"/>
    </source>
</evidence>
<dbReference type="SMART" id="SM00581">
    <property type="entry name" value="PSP"/>
    <property type="match status" value="1"/>
</dbReference>
<keyword evidence="4" id="KW-0862">Zinc</keyword>
<feature type="compositionally biased region" description="Low complexity" evidence="6">
    <location>
        <begin position="236"/>
        <end position="250"/>
    </location>
</feature>
<feature type="region of interest" description="Disordered" evidence="6">
    <location>
        <begin position="69"/>
        <end position="88"/>
    </location>
</feature>
<sequence>MSSRRNKRYFSDLNEEKYAPGKLSSNLRQALGLENDMLPFWIYRMRILGYPPVWLQTAQSKTLAVIDNTTTKSDKPSSSLANGEDGELDDHLKYNKDILIEYPGFNAPVPKNVHDDWVILGMPPFQPKQHLNVAAEQMQFIEPVPYKRTKLNNDNDSNSTATTTTDDDSNTNPGDDQHSKDATNNHQDNKNNMEKIQPENEEILIKSENDNEEKDEQINCINQSEDHHPDLMGKDTNNSSSSSSNNTSTTPITAANEKKMKIVSYGTPVPQTVRPKLPALEKWSIGMGELLHFENLPNSTGAYQGFYDLIISLFRKISITYTFYKTKTKENNYQFYKNEFKLKM</sequence>
<evidence type="ECO:0000313" key="8">
    <source>
        <dbReference type="EMBL" id="KAH9413309.1"/>
    </source>
</evidence>
<feature type="compositionally biased region" description="Basic and acidic residues" evidence="6">
    <location>
        <begin position="175"/>
        <end position="199"/>
    </location>
</feature>
<protein>
    <submittedName>
        <fullName evidence="8">Zinc finger CCHC domain-containing protein 8</fullName>
    </submittedName>
</protein>
<gene>
    <name evidence="8" type="primary">ZCCHC8</name>
    <name evidence="8" type="ORF">DERP_007785</name>
</gene>
<name>A0ABQ8ISL4_DERPT</name>
<feature type="compositionally biased region" description="Polar residues" evidence="6">
    <location>
        <begin position="69"/>
        <end position="81"/>
    </location>
</feature>
<dbReference type="EMBL" id="NJHN03000121">
    <property type="protein sequence ID" value="KAH9413309.1"/>
    <property type="molecule type" value="Genomic_DNA"/>
</dbReference>
<evidence type="ECO:0000256" key="5">
    <source>
        <dbReference type="ARBA" id="ARBA00023242"/>
    </source>
</evidence>
<feature type="region of interest" description="Disordered" evidence="6">
    <location>
        <begin position="146"/>
        <end position="199"/>
    </location>
</feature>
<comment type="subcellular location">
    <subcellularLocation>
        <location evidence="1">Nucleus</location>
    </subcellularLocation>
</comment>
<organism evidence="8 9">
    <name type="scientific">Dermatophagoides pteronyssinus</name>
    <name type="common">European house dust mite</name>
    <dbReference type="NCBI Taxonomy" id="6956"/>
    <lineage>
        <taxon>Eukaryota</taxon>
        <taxon>Metazoa</taxon>
        <taxon>Ecdysozoa</taxon>
        <taxon>Arthropoda</taxon>
        <taxon>Chelicerata</taxon>
        <taxon>Arachnida</taxon>
        <taxon>Acari</taxon>
        <taxon>Acariformes</taxon>
        <taxon>Sarcoptiformes</taxon>
        <taxon>Astigmata</taxon>
        <taxon>Psoroptidia</taxon>
        <taxon>Analgoidea</taxon>
        <taxon>Pyroglyphidae</taxon>
        <taxon>Dermatophagoidinae</taxon>
        <taxon>Dermatophagoides</taxon>
    </lineage>
</organism>
<accession>A0ABQ8ISL4</accession>
<evidence type="ECO:0000259" key="7">
    <source>
        <dbReference type="SMART" id="SM00581"/>
    </source>
</evidence>
<evidence type="ECO:0000256" key="4">
    <source>
        <dbReference type="ARBA" id="ARBA00022833"/>
    </source>
</evidence>
<reference evidence="8 9" key="1">
    <citation type="journal article" date="2018" name="J. Allergy Clin. Immunol.">
        <title>High-quality assembly of Dermatophagoides pteronyssinus genome and transcriptome reveals a wide range of novel allergens.</title>
        <authorList>
            <person name="Liu X.Y."/>
            <person name="Yang K.Y."/>
            <person name="Wang M.Q."/>
            <person name="Kwok J.S."/>
            <person name="Zeng X."/>
            <person name="Yang Z."/>
            <person name="Xiao X.J."/>
            <person name="Lau C.P."/>
            <person name="Li Y."/>
            <person name="Huang Z.M."/>
            <person name="Ba J.G."/>
            <person name="Yim A.K."/>
            <person name="Ouyang C.Y."/>
            <person name="Ngai S.M."/>
            <person name="Chan T.F."/>
            <person name="Leung E.L."/>
            <person name="Liu L."/>
            <person name="Liu Z.G."/>
            <person name="Tsui S.K."/>
        </authorList>
    </citation>
    <scope>NUCLEOTIDE SEQUENCE [LARGE SCALE GENOMIC DNA]</scope>
    <source>
        <strain evidence="8">Derp</strain>
    </source>
</reference>
<evidence type="ECO:0000256" key="2">
    <source>
        <dbReference type="ARBA" id="ARBA00022723"/>
    </source>
</evidence>
<dbReference type="InterPro" id="IPR052115">
    <property type="entry name" value="NEXT_complex_subunit_ZCCHC8"/>
</dbReference>
<reference evidence="8 9" key="2">
    <citation type="journal article" date="2022" name="Mol. Biol. Evol.">
        <title>Comparative Genomics Reveals Insights into the Divergent Evolution of Astigmatic Mites and Household Pest Adaptations.</title>
        <authorList>
            <person name="Xiong Q."/>
            <person name="Wan A.T."/>
            <person name="Liu X."/>
            <person name="Fung C.S."/>
            <person name="Xiao X."/>
            <person name="Malainual N."/>
            <person name="Hou J."/>
            <person name="Wang L."/>
            <person name="Wang M."/>
            <person name="Yang K.Y."/>
            <person name="Cui Y."/>
            <person name="Leung E.L."/>
            <person name="Nong W."/>
            <person name="Shin S.K."/>
            <person name="Au S.W."/>
            <person name="Jeong K.Y."/>
            <person name="Chew F.T."/>
            <person name="Hui J.H."/>
            <person name="Leung T.F."/>
            <person name="Tungtrongchitr A."/>
            <person name="Zhong N."/>
            <person name="Liu Z."/>
            <person name="Tsui S.K."/>
        </authorList>
    </citation>
    <scope>NUCLEOTIDE SEQUENCE [LARGE SCALE GENOMIC DNA]</scope>
    <source>
        <strain evidence="8">Derp</strain>
    </source>
</reference>
<proteinExistence type="predicted"/>
<feature type="region of interest" description="Disordered" evidence="6">
    <location>
        <begin position="224"/>
        <end position="255"/>
    </location>
</feature>
<dbReference type="Proteomes" id="UP000887458">
    <property type="component" value="Unassembled WGS sequence"/>
</dbReference>
<evidence type="ECO:0000256" key="6">
    <source>
        <dbReference type="SAM" id="MobiDB-lite"/>
    </source>
</evidence>
<keyword evidence="2" id="KW-0479">Metal-binding</keyword>
<feature type="compositionally biased region" description="Low complexity" evidence="6">
    <location>
        <begin position="152"/>
        <end position="164"/>
    </location>
</feature>
<evidence type="ECO:0000256" key="1">
    <source>
        <dbReference type="ARBA" id="ARBA00004123"/>
    </source>
</evidence>
<dbReference type="PANTHER" id="PTHR13316:SF0">
    <property type="entry name" value="ZINC FINGER CCHC DOMAIN-CONTAINING PROTEIN 8"/>
    <property type="match status" value="1"/>
</dbReference>
<dbReference type="Pfam" id="PF04046">
    <property type="entry name" value="PSP"/>
    <property type="match status" value="1"/>
</dbReference>